<dbReference type="PANTHER" id="PTHR31424">
    <property type="entry name" value="PROTEIN CBG23806"/>
    <property type="match status" value="1"/>
</dbReference>
<dbReference type="RefSeq" id="XP_065667549.1">
    <property type="nucleotide sequence ID" value="XM_065811477.1"/>
</dbReference>
<sequence>MLKVNNIKKLCDSIPQVVFNHIKYQEHPIHVEAINIQRKFNILFNNYSKCHNEMNSCHLFTEEKIKSFETAVCELIKFFQSITPKMHILENHMGVFLSIWGVSLGLYGEQGGESIHAEFNNIERIYSSMSDIRKLESLMRDHFIRNSIMATSLKPPIIPRRKKTA</sequence>
<evidence type="ECO:0000313" key="2">
    <source>
        <dbReference type="RefSeq" id="XP_065667548.1"/>
    </source>
</evidence>
<gene>
    <name evidence="2 3" type="primary">LOC136087865</name>
</gene>
<dbReference type="RefSeq" id="XP_065667548.1">
    <property type="nucleotide sequence ID" value="XM_065811476.1"/>
</dbReference>
<reference evidence="2 3" key="1">
    <citation type="submission" date="2025-05" db="UniProtKB">
        <authorList>
            <consortium name="RefSeq"/>
        </authorList>
    </citation>
    <scope>IDENTIFICATION</scope>
</reference>
<keyword evidence="1" id="KW-1185">Reference proteome</keyword>
<organism evidence="1 2">
    <name type="scientific">Hydra vulgaris</name>
    <name type="common">Hydra</name>
    <name type="synonym">Hydra attenuata</name>
    <dbReference type="NCBI Taxonomy" id="6087"/>
    <lineage>
        <taxon>Eukaryota</taxon>
        <taxon>Metazoa</taxon>
        <taxon>Cnidaria</taxon>
        <taxon>Hydrozoa</taxon>
        <taxon>Hydroidolina</taxon>
        <taxon>Anthoathecata</taxon>
        <taxon>Aplanulata</taxon>
        <taxon>Hydridae</taxon>
        <taxon>Hydra</taxon>
    </lineage>
</organism>
<accession>A0ABM4D044</accession>
<name>A0ABM4D044_HYDVU</name>
<evidence type="ECO:0000313" key="1">
    <source>
        <dbReference type="Proteomes" id="UP001652625"/>
    </source>
</evidence>
<dbReference type="GeneID" id="136087865"/>
<dbReference type="Proteomes" id="UP001652625">
    <property type="component" value="Chromosome 12"/>
</dbReference>
<evidence type="ECO:0000313" key="3">
    <source>
        <dbReference type="RefSeq" id="XP_065667549.1"/>
    </source>
</evidence>
<protein>
    <submittedName>
        <fullName evidence="2 3">Uncharacterized protein LOC136087865 isoform X1</fullName>
    </submittedName>
</protein>
<proteinExistence type="predicted"/>